<dbReference type="SUPFAM" id="SSF55729">
    <property type="entry name" value="Acyl-CoA N-acyltransferases (Nat)"/>
    <property type="match status" value="1"/>
</dbReference>
<keyword evidence="3" id="KW-1185">Reference proteome</keyword>
<comment type="caution">
    <text evidence="2">The sequence shown here is derived from an EMBL/GenBank/DDBJ whole genome shotgun (WGS) entry which is preliminary data.</text>
</comment>
<organism evidence="2 3">
    <name type="scientific">Novipirellula herctigrandis</name>
    <dbReference type="NCBI Taxonomy" id="2527986"/>
    <lineage>
        <taxon>Bacteria</taxon>
        <taxon>Pseudomonadati</taxon>
        <taxon>Planctomycetota</taxon>
        <taxon>Planctomycetia</taxon>
        <taxon>Pirellulales</taxon>
        <taxon>Pirellulaceae</taxon>
        <taxon>Novipirellula</taxon>
    </lineage>
</organism>
<dbReference type="EMBL" id="SJPJ01000001">
    <property type="protein sequence ID" value="TWT81180.1"/>
    <property type="molecule type" value="Genomic_DNA"/>
</dbReference>
<proteinExistence type="predicted"/>
<dbReference type="Proteomes" id="UP000315010">
    <property type="component" value="Unassembled WGS sequence"/>
</dbReference>
<dbReference type="Pfam" id="PF21926">
    <property type="entry name" value="FeeM"/>
    <property type="match status" value="1"/>
</dbReference>
<name>A0A5C5Z1X8_9BACT</name>
<gene>
    <name evidence="2" type="ORF">CA13_26280</name>
</gene>
<evidence type="ECO:0000259" key="1">
    <source>
        <dbReference type="Pfam" id="PF21926"/>
    </source>
</evidence>
<dbReference type="InterPro" id="IPR016181">
    <property type="entry name" value="Acyl_CoA_acyltransferase"/>
</dbReference>
<dbReference type="AlphaFoldDB" id="A0A5C5Z1X8"/>
<evidence type="ECO:0000313" key="2">
    <source>
        <dbReference type="EMBL" id="TWT81180.1"/>
    </source>
</evidence>
<reference evidence="2 3" key="1">
    <citation type="submission" date="2019-02" db="EMBL/GenBank/DDBJ databases">
        <title>Deep-cultivation of Planctomycetes and their phenomic and genomic characterization uncovers novel biology.</title>
        <authorList>
            <person name="Wiegand S."/>
            <person name="Jogler M."/>
            <person name="Boedeker C."/>
            <person name="Pinto D."/>
            <person name="Vollmers J."/>
            <person name="Rivas-Marin E."/>
            <person name="Kohn T."/>
            <person name="Peeters S.H."/>
            <person name="Heuer A."/>
            <person name="Rast P."/>
            <person name="Oberbeckmann S."/>
            <person name="Bunk B."/>
            <person name="Jeske O."/>
            <person name="Meyerdierks A."/>
            <person name="Storesund J.E."/>
            <person name="Kallscheuer N."/>
            <person name="Luecker S."/>
            <person name="Lage O.M."/>
            <person name="Pohl T."/>
            <person name="Merkel B.J."/>
            <person name="Hornburger P."/>
            <person name="Mueller R.-W."/>
            <person name="Bruemmer F."/>
            <person name="Labrenz M."/>
            <person name="Spormann A.M."/>
            <person name="Op Den Camp H."/>
            <person name="Overmann J."/>
            <person name="Amann R."/>
            <person name="Jetten M.S.M."/>
            <person name="Mascher T."/>
            <person name="Medema M.H."/>
            <person name="Devos D.P."/>
            <person name="Kaster A.-K."/>
            <person name="Ovreas L."/>
            <person name="Rohde M."/>
            <person name="Galperin M.Y."/>
            <person name="Jogler C."/>
        </authorList>
    </citation>
    <scope>NUCLEOTIDE SEQUENCE [LARGE SCALE GENOMIC DNA]</scope>
    <source>
        <strain evidence="2 3">CA13</strain>
    </source>
</reference>
<feature type="domain" description="N-acyl amino acid synthase FeeM catalytic core" evidence="1">
    <location>
        <begin position="33"/>
        <end position="190"/>
    </location>
</feature>
<evidence type="ECO:0000313" key="3">
    <source>
        <dbReference type="Proteomes" id="UP000315010"/>
    </source>
</evidence>
<protein>
    <recommendedName>
        <fullName evidence="1">N-acyl amino acid synthase FeeM catalytic core domain-containing protein</fullName>
    </recommendedName>
</protein>
<dbReference type="InterPro" id="IPR054597">
    <property type="entry name" value="FeeM_cat"/>
</dbReference>
<dbReference type="RefSeq" id="WP_419194231.1">
    <property type="nucleotide sequence ID" value="NZ_SJPJ01000001.1"/>
</dbReference>
<sequence>MSSLAISLREEKNSELETEMSFGLARSRDDLSQAFRLVFESYYRAGLSPEHPSRIRLTPHHLLPTTEVLLGRRGERVTSTLTMYGDGYLGLPMQSMYPVEVGQLRDDGLKLAEIGCLADRRESQSRFIDTFAELGRLLAMVAQSRGIDAILAATHPRHARLYKRIMGFRQIGELSDCPYANGNPAVALYLKFDEHRGTPLYEKYFGNPLPRQELVPYRWDSETRRYFRRVLERDSKISSFAGIQGYYNWAVVTGSLTPSP</sequence>
<dbReference type="Gene3D" id="3.40.630.30">
    <property type="match status" value="1"/>
</dbReference>
<accession>A0A5C5Z1X8</accession>